<comment type="caution">
    <text evidence="1">The sequence shown here is derived from an EMBL/GenBank/DDBJ whole genome shotgun (WGS) entry which is preliminary data.</text>
</comment>
<proteinExistence type="predicted"/>
<reference evidence="1 2" key="1">
    <citation type="submission" date="2023-09" db="EMBL/GenBank/DDBJ databases">
        <authorList>
            <person name="Rey-Velasco X."/>
        </authorList>
    </citation>
    <scope>NUCLEOTIDE SEQUENCE [LARGE SCALE GENOMIC DNA]</scope>
    <source>
        <strain evidence="1 2">F394</strain>
    </source>
</reference>
<protein>
    <submittedName>
        <fullName evidence="1">Uncharacterized protein</fullName>
    </submittedName>
</protein>
<evidence type="ECO:0000313" key="2">
    <source>
        <dbReference type="Proteomes" id="UP001267426"/>
    </source>
</evidence>
<organism evidence="1 2">
    <name type="scientific">Rubrivirga litoralis</name>
    <dbReference type="NCBI Taxonomy" id="3075598"/>
    <lineage>
        <taxon>Bacteria</taxon>
        <taxon>Pseudomonadati</taxon>
        <taxon>Rhodothermota</taxon>
        <taxon>Rhodothermia</taxon>
        <taxon>Rhodothermales</taxon>
        <taxon>Rubricoccaceae</taxon>
        <taxon>Rubrivirga</taxon>
    </lineage>
</organism>
<sequence length="41" mass="4462">MSLRLWDITFLRAGRPGTSRLDGVACNAATMATPPMLWAGR</sequence>
<evidence type="ECO:0000313" key="1">
    <source>
        <dbReference type="EMBL" id="MDT0630452.1"/>
    </source>
</evidence>
<dbReference type="Proteomes" id="UP001267426">
    <property type="component" value="Unassembled WGS sequence"/>
</dbReference>
<accession>A0ABU3BMD4</accession>
<gene>
    <name evidence="1" type="ORF">RM540_01720</name>
</gene>
<dbReference type="EMBL" id="JAVRHT010000002">
    <property type="protein sequence ID" value="MDT0630452.1"/>
    <property type="molecule type" value="Genomic_DNA"/>
</dbReference>
<keyword evidence="2" id="KW-1185">Reference proteome</keyword>
<dbReference type="RefSeq" id="WP_311661559.1">
    <property type="nucleotide sequence ID" value="NZ_JAVRHT010000002.1"/>
</dbReference>
<name>A0ABU3BMD4_9BACT</name>